<dbReference type="Proteomes" id="UP001410795">
    <property type="component" value="Unassembled WGS sequence"/>
</dbReference>
<feature type="region of interest" description="Disordered" evidence="1">
    <location>
        <begin position="23"/>
        <end position="49"/>
    </location>
</feature>
<reference evidence="3" key="1">
    <citation type="journal article" date="2019" name="Int. J. Syst. Evol. Microbiol.">
        <title>The Global Catalogue of Microorganisms (GCM) 10K type strain sequencing project: providing services to taxonomists for standard genome sequencing and annotation.</title>
        <authorList>
            <consortium name="The Broad Institute Genomics Platform"/>
            <consortium name="The Broad Institute Genome Sequencing Center for Infectious Disease"/>
            <person name="Wu L."/>
            <person name="Ma J."/>
        </authorList>
    </citation>
    <scope>NUCLEOTIDE SEQUENCE [LARGE SCALE GENOMIC DNA]</scope>
    <source>
        <strain evidence="3">JCM 16546</strain>
    </source>
</reference>
<gene>
    <name evidence="2" type="ORF">GCM10022202_20050</name>
</gene>
<protein>
    <submittedName>
        <fullName evidence="2">Uncharacterized protein</fullName>
    </submittedName>
</protein>
<keyword evidence="3" id="KW-1185">Reference proteome</keyword>
<feature type="compositionally biased region" description="Basic and acidic residues" evidence="1">
    <location>
        <begin position="28"/>
        <end position="45"/>
    </location>
</feature>
<comment type="caution">
    <text evidence="2">The sequence shown here is derived from an EMBL/GenBank/DDBJ whole genome shotgun (WGS) entry which is preliminary data.</text>
</comment>
<sequence>MILLSYVNVGGPCRIVCCVAHSAPSSRPYRDPHPRPEAQPHREGGNARAELPDALAPIASAIEARADTAWWREGRRAAQWAIDWRDPDDLALVGEAPRTHSHGALAA</sequence>
<evidence type="ECO:0000313" key="2">
    <source>
        <dbReference type="EMBL" id="GAA3659328.1"/>
    </source>
</evidence>
<evidence type="ECO:0000313" key="3">
    <source>
        <dbReference type="Proteomes" id="UP001410795"/>
    </source>
</evidence>
<accession>A0ABP7BGN5</accession>
<organism evidence="2 3">
    <name type="scientific">Microbacterium marinilacus</name>
    <dbReference type="NCBI Taxonomy" id="415209"/>
    <lineage>
        <taxon>Bacteria</taxon>
        <taxon>Bacillati</taxon>
        <taxon>Actinomycetota</taxon>
        <taxon>Actinomycetes</taxon>
        <taxon>Micrococcales</taxon>
        <taxon>Microbacteriaceae</taxon>
        <taxon>Microbacterium</taxon>
    </lineage>
</organism>
<evidence type="ECO:0000256" key="1">
    <source>
        <dbReference type="SAM" id="MobiDB-lite"/>
    </source>
</evidence>
<dbReference type="EMBL" id="BAAAYV010000009">
    <property type="protein sequence ID" value="GAA3659328.1"/>
    <property type="molecule type" value="Genomic_DNA"/>
</dbReference>
<proteinExistence type="predicted"/>
<name>A0ABP7BGN5_9MICO</name>